<proteinExistence type="predicted"/>
<comment type="caution">
    <text evidence="1">The sequence shown here is derived from an EMBL/GenBank/DDBJ whole genome shotgun (WGS) entry which is preliminary data.</text>
</comment>
<sequence>MQSNPADEEMLLSQPNDPKPFYIPRQLEVGMLTQRLVRHDASAFFAEHFEEIYHFWVSLLQMTALPGTTRTDSRIVNTFEALDNVIVNDTPLSSRLAYVQLSRFYTTVKQRISSARRKDRTSLYGLRRDATIAGDTHPSVSGHTLDREWLRKRLRRAKRWAHLAGSSPLLLVTYSEDAEWIIAKQAISNERLGTTATEILRVYPAELIRASAYLLKVAQDAVNRGIAYDLSPTQAVISKLKAELLAPRLNSRSA</sequence>
<reference evidence="1" key="1">
    <citation type="submission" date="2022-07" db="EMBL/GenBank/DDBJ databases">
        <title>Fungi with potential for degradation of polypropylene.</title>
        <authorList>
            <person name="Gostincar C."/>
        </authorList>
    </citation>
    <scope>NUCLEOTIDE SEQUENCE</scope>
    <source>
        <strain evidence="1">EXF-13308</strain>
    </source>
</reference>
<dbReference type="Proteomes" id="UP001174694">
    <property type="component" value="Unassembled WGS sequence"/>
</dbReference>
<evidence type="ECO:0000313" key="1">
    <source>
        <dbReference type="EMBL" id="KAJ9130549.1"/>
    </source>
</evidence>
<accession>A0AA38VFX1</accession>
<dbReference type="EMBL" id="JANBVO010000085">
    <property type="protein sequence ID" value="KAJ9130549.1"/>
    <property type="molecule type" value="Genomic_DNA"/>
</dbReference>
<name>A0AA38VFX1_9PEZI</name>
<gene>
    <name evidence="1" type="ORF">NKR23_g12134</name>
</gene>
<dbReference type="AlphaFoldDB" id="A0AA38VFX1"/>
<evidence type="ECO:0000313" key="2">
    <source>
        <dbReference type="Proteomes" id="UP001174694"/>
    </source>
</evidence>
<protein>
    <submittedName>
        <fullName evidence="1">Uncharacterized protein</fullName>
    </submittedName>
</protein>
<keyword evidence="2" id="KW-1185">Reference proteome</keyword>
<organism evidence="1 2">
    <name type="scientific">Pleurostoma richardsiae</name>
    <dbReference type="NCBI Taxonomy" id="41990"/>
    <lineage>
        <taxon>Eukaryota</taxon>
        <taxon>Fungi</taxon>
        <taxon>Dikarya</taxon>
        <taxon>Ascomycota</taxon>
        <taxon>Pezizomycotina</taxon>
        <taxon>Sordariomycetes</taxon>
        <taxon>Sordariomycetidae</taxon>
        <taxon>Calosphaeriales</taxon>
        <taxon>Pleurostomataceae</taxon>
        <taxon>Pleurostoma</taxon>
    </lineage>
</organism>